<feature type="region of interest" description="Disordered" evidence="1">
    <location>
        <begin position="25"/>
        <end position="46"/>
    </location>
</feature>
<dbReference type="EMBL" id="CAFBOZ010000349">
    <property type="protein sequence ID" value="CAB5024951.1"/>
    <property type="molecule type" value="Genomic_DNA"/>
</dbReference>
<evidence type="ECO:0000313" key="2">
    <source>
        <dbReference type="EMBL" id="CAB5024951.1"/>
    </source>
</evidence>
<protein>
    <submittedName>
        <fullName evidence="2">Unannotated protein</fullName>
    </submittedName>
</protein>
<proteinExistence type="predicted"/>
<name>A0A6J7R8F2_9ZZZZ</name>
<organism evidence="2">
    <name type="scientific">freshwater metagenome</name>
    <dbReference type="NCBI Taxonomy" id="449393"/>
    <lineage>
        <taxon>unclassified sequences</taxon>
        <taxon>metagenomes</taxon>
        <taxon>ecological metagenomes</taxon>
    </lineage>
</organism>
<accession>A0A6J7R8F2</accession>
<evidence type="ECO:0000256" key="1">
    <source>
        <dbReference type="SAM" id="MobiDB-lite"/>
    </source>
</evidence>
<reference evidence="2" key="1">
    <citation type="submission" date="2020-05" db="EMBL/GenBank/DDBJ databases">
        <authorList>
            <person name="Chiriac C."/>
            <person name="Salcher M."/>
            <person name="Ghai R."/>
            <person name="Kavagutti S V."/>
        </authorList>
    </citation>
    <scope>NUCLEOTIDE SEQUENCE</scope>
</reference>
<feature type="compositionally biased region" description="Low complexity" evidence="1">
    <location>
        <begin position="26"/>
        <end position="46"/>
    </location>
</feature>
<gene>
    <name evidence="2" type="ORF">UFOPK3992_01932</name>
</gene>
<dbReference type="AlphaFoldDB" id="A0A6J7R8F2"/>
<sequence>MLRGKRSMPAGTGVWVVNTVPARTARSALSKSSPSPSTSSRIRSIPRNPACPSLLWNTSGAGLPVSLL</sequence>